<dbReference type="PANTHER" id="PTHR23028">
    <property type="entry name" value="ACETYLTRANSFERASE"/>
    <property type="match status" value="1"/>
</dbReference>
<dbReference type="GO" id="GO:0016020">
    <property type="term" value="C:membrane"/>
    <property type="evidence" value="ECO:0007669"/>
    <property type="project" value="TreeGrafter"/>
</dbReference>
<evidence type="ECO:0000259" key="3">
    <source>
        <dbReference type="Pfam" id="PF01757"/>
    </source>
</evidence>
<keyword evidence="2" id="KW-1133">Transmembrane helix</keyword>
<reference evidence="5" key="1">
    <citation type="submission" date="2016-10" db="EMBL/GenBank/DDBJ databases">
        <authorList>
            <person name="Varghese N."/>
            <person name="Submissions S."/>
        </authorList>
    </citation>
    <scope>NUCLEOTIDE SEQUENCE [LARGE SCALE GENOMIC DNA]</scope>
    <source>
        <strain evidence="5">CGMCC 4.7047</strain>
    </source>
</reference>
<feature type="transmembrane region" description="Helical" evidence="2">
    <location>
        <begin position="41"/>
        <end position="65"/>
    </location>
</feature>
<feature type="transmembrane region" description="Helical" evidence="2">
    <location>
        <begin position="305"/>
        <end position="322"/>
    </location>
</feature>
<dbReference type="STRING" id="1176198.SAMN05444716_10938"/>
<protein>
    <submittedName>
        <fullName evidence="4">Peptidoglycan/LPS O-acetylase OafA/YrhL, contains acyltransferase and SGNH-hydrolase domains</fullName>
    </submittedName>
</protein>
<dbReference type="GO" id="GO:0000271">
    <property type="term" value="P:polysaccharide biosynthetic process"/>
    <property type="evidence" value="ECO:0007669"/>
    <property type="project" value="TreeGrafter"/>
</dbReference>
<feature type="transmembrane region" description="Helical" evidence="2">
    <location>
        <begin position="211"/>
        <end position="231"/>
    </location>
</feature>
<dbReference type="RefSeq" id="WP_093844139.1">
    <property type="nucleotide sequence ID" value="NZ_FPAB01000009.1"/>
</dbReference>
<organism evidence="4 5">
    <name type="scientific">Streptomyces harbinensis</name>
    <dbReference type="NCBI Taxonomy" id="1176198"/>
    <lineage>
        <taxon>Bacteria</taxon>
        <taxon>Bacillati</taxon>
        <taxon>Actinomycetota</taxon>
        <taxon>Actinomycetes</taxon>
        <taxon>Kitasatosporales</taxon>
        <taxon>Streptomycetaceae</taxon>
        <taxon>Streptomyces</taxon>
    </lineage>
</organism>
<gene>
    <name evidence="4" type="ORF">SAMN05444716_10938</name>
</gene>
<dbReference type="Proteomes" id="UP000198873">
    <property type="component" value="Unassembled WGS sequence"/>
</dbReference>
<evidence type="ECO:0000256" key="1">
    <source>
        <dbReference type="SAM" id="MobiDB-lite"/>
    </source>
</evidence>
<dbReference type="EMBL" id="FPAB01000009">
    <property type="protein sequence ID" value="SFT15162.1"/>
    <property type="molecule type" value="Genomic_DNA"/>
</dbReference>
<feature type="transmembrane region" description="Helical" evidence="2">
    <location>
        <begin position="86"/>
        <end position="104"/>
    </location>
</feature>
<feature type="transmembrane region" description="Helical" evidence="2">
    <location>
        <begin position="328"/>
        <end position="350"/>
    </location>
</feature>
<accession>A0A1I6VN54</accession>
<feature type="transmembrane region" description="Helical" evidence="2">
    <location>
        <begin position="267"/>
        <end position="285"/>
    </location>
</feature>
<keyword evidence="4" id="KW-0378">Hydrolase</keyword>
<dbReference type="GO" id="GO:0016787">
    <property type="term" value="F:hydrolase activity"/>
    <property type="evidence" value="ECO:0007669"/>
    <property type="project" value="UniProtKB-KW"/>
</dbReference>
<keyword evidence="5" id="KW-1185">Reference proteome</keyword>
<keyword evidence="4" id="KW-0808">Transferase</keyword>
<dbReference type="Pfam" id="PF01757">
    <property type="entry name" value="Acyl_transf_3"/>
    <property type="match status" value="1"/>
</dbReference>
<dbReference type="PANTHER" id="PTHR23028:SF53">
    <property type="entry name" value="ACYL_TRANSF_3 DOMAIN-CONTAINING PROTEIN"/>
    <property type="match status" value="1"/>
</dbReference>
<dbReference type="InterPro" id="IPR050879">
    <property type="entry name" value="Acyltransferase_3"/>
</dbReference>
<feature type="transmembrane region" description="Helical" evidence="2">
    <location>
        <begin position="140"/>
        <end position="159"/>
    </location>
</feature>
<proteinExistence type="predicted"/>
<feature type="transmembrane region" description="Helical" evidence="2">
    <location>
        <begin position="171"/>
        <end position="191"/>
    </location>
</feature>
<dbReference type="GO" id="GO:0016747">
    <property type="term" value="F:acyltransferase activity, transferring groups other than amino-acyl groups"/>
    <property type="evidence" value="ECO:0007669"/>
    <property type="project" value="InterPro"/>
</dbReference>
<keyword evidence="2" id="KW-0472">Membrane</keyword>
<evidence type="ECO:0000256" key="2">
    <source>
        <dbReference type="SAM" id="Phobius"/>
    </source>
</evidence>
<sequence>MNRLPSLTGLRLPCAAAVFLVHAWLFTGAFADQRIADAALALGPLGMTGVSCFFIISGFVLAWTARPDDTPARFWRRRAARIYPNHAVVWSATLVLLTLTGAAATGESREGPVPALPALTNLFLVNTWVPTREYNAGVNIVTWSLAAEIFCYALLPFILPALRRLPVHRLTTAAALTLAAVWTIPLISLQFHGPPIAEAGHVPQWQFWISYMLPAARLPEFLLGALAALWLRAGHRPPLGVPAAAATTLGCLTAGIALLPFPFLPAAITAAPLTLLVLAAAAADLDGRPTRLRHPALVHLGERSFAIYLVHWPVILTANQLLPAEGRPVPAALAVTALHAACTLAAAWLLHRTVEVPCYRHLATAPHRRPVPRPRQGAPHDGHPTGVPHHPRPAGRVHPPRTPEIPLPEHDGGRSRRHRGPA</sequence>
<feature type="region of interest" description="Disordered" evidence="1">
    <location>
        <begin position="367"/>
        <end position="422"/>
    </location>
</feature>
<feature type="compositionally biased region" description="Basic residues" evidence="1">
    <location>
        <begin position="389"/>
        <end position="399"/>
    </location>
</feature>
<keyword evidence="4" id="KW-0012">Acyltransferase</keyword>
<feature type="transmembrane region" description="Helical" evidence="2">
    <location>
        <begin position="243"/>
        <end position="261"/>
    </location>
</feature>
<dbReference type="InterPro" id="IPR002656">
    <property type="entry name" value="Acyl_transf_3_dom"/>
</dbReference>
<keyword evidence="2" id="KW-0812">Transmembrane</keyword>
<feature type="domain" description="Acyltransferase 3" evidence="3">
    <location>
        <begin position="6"/>
        <end position="350"/>
    </location>
</feature>
<name>A0A1I6VN54_9ACTN</name>
<evidence type="ECO:0000313" key="5">
    <source>
        <dbReference type="Proteomes" id="UP000198873"/>
    </source>
</evidence>
<evidence type="ECO:0000313" key="4">
    <source>
        <dbReference type="EMBL" id="SFT15162.1"/>
    </source>
</evidence>
<dbReference type="AlphaFoldDB" id="A0A1I6VN54"/>